<keyword evidence="6" id="KW-1185">Reference proteome</keyword>
<dbReference type="Pfam" id="PF01266">
    <property type="entry name" value="DAO"/>
    <property type="match status" value="1"/>
</dbReference>
<dbReference type="Gene3D" id="3.50.50.60">
    <property type="entry name" value="FAD/NAD(P)-binding domain"/>
    <property type="match status" value="2"/>
</dbReference>
<dbReference type="Gene3D" id="3.30.9.10">
    <property type="entry name" value="D-Amino Acid Oxidase, subunit A, domain 2"/>
    <property type="match status" value="2"/>
</dbReference>
<keyword evidence="2 5" id="KW-0560">Oxidoreductase</keyword>
<dbReference type="InterPro" id="IPR006076">
    <property type="entry name" value="FAD-dep_OxRdtase"/>
</dbReference>
<proteinExistence type="inferred from homology"/>
<dbReference type="PANTHER" id="PTHR13847">
    <property type="entry name" value="SARCOSINE DEHYDROGENASE-RELATED"/>
    <property type="match status" value="1"/>
</dbReference>
<dbReference type="GO" id="GO:0016491">
    <property type="term" value="F:oxidoreductase activity"/>
    <property type="evidence" value="ECO:0007669"/>
    <property type="project" value="UniProtKB-KW"/>
</dbReference>
<dbReference type="InterPro" id="IPR036188">
    <property type="entry name" value="FAD/NAD-bd_sf"/>
</dbReference>
<comment type="similarity">
    <text evidence="1">Belongs to the DadA oxidoreductase family.</text>
</comment>
<evidence type="ECO:0000313" key="5">
    <source>
        <dbReference type="EMBL" id="WZC51001.1"/>
    </source>
</evidence>
<organism evidence="5 6">
    <name type="scientific">Yoonia phaeophyticola</name>
    <dbReference type="NCBI Taxonomy" id="3137369"/>
    <lineage>
        <taxon>Bacteria</taxon>
        <taxon>Pseudomonadati</taxon>
        <taxon>Pseudomonadota</taxon>
        <taxon>Alphaproteobacteria</taxon>
        <taxon>Rhodobacterales</taxon>
        <taxon>Paracoccaceae</taxon>
        <taxon>Yoonia</taxon>
    </lineage>
</organism>
<accession>A0ABZ2V8U6</accession>
<keyword evidence="3" id="KW-0472">Membrane</keyword>
<feature type="transmembrane region" description="Helical" evidence="3">
    <location>
        <begin position="15"/>
        <end position="32"/>
    </location>
</feature>
<evidence type="ECO:0000256" key="1">
    <source>
        <dbReference type="ARBA" id="ARBA00009410"/>
    </source>
</evidence>
<dbReference type="Proteomes" id="UP001440612">
    <property type="component" value="Chromosome"/>
</dbReference>
<protein>
    <submittedName>
        <fullName evidence="5">NAD(P)/FAD-dependent oxidoreductase</fullName>
        <ecNumber evidence="5">1.-.-.-</ecNumber>
    </submittedName>
</protein>
<gene>
    <name evidence="5" type="ORF">AABB29_17600</name>
</gene>
<reference evidence="6" key="1">
    <citation type="submission" date="2024-04" db="EMBL/GenBank/DDBJ databases">
        <title>Phylogenomic analyses of a clade within the roseobacter group suggest taxonomic reassignments of species of the genera Aestuariivita, Citreicella, Loktanella, Nautella, Pelagibaca, Ruegeria, Thalassobius, Thiobacimonas and Tropicibacter, and the proposal o.</title>
        <authorList>
            <person name="Jeon C.O."/>
        </authorList>
    </citation>
    <scope>NUCLEOTIDE SEQUENCE [LARGE SCALE GENOMIC DNA]</scope>
    <source>
        <strain evidence="6">BS5-3</strain>
    </source>
</reference>
<feature type="domain" description="FAD dependent oxidoreductase" evidence="4">
    <location>
        <begin position="14"/>
        <end position="409"/>
    </location>
</feature>
<name>A0ABZ2V8U6_9RHOB</name>
<dbReference type="EC" id="1.-.-.-" evidence="5"/>
<dbReference type="EMBL" id="CP150951">
    <property type="protein sequence ID" value="WZC51001.1"/>
    <property type="molecule type" value="Genomic_DNA"/>
</dbReference>
<evidence type="ECO:0000313" key="6">
    <source>
        <dbReference type="Proteomes" id="UP001440612"/>
    </source>
</evidence>
<keyword evidence="3" id="KW-0812">Transmembrane</keyword>
<evidence type="ECO:0000256" key="3">
    <source>
        <dbReference type="SAM" id="Phobius"/>
    </source>
</evidence>
<dbReference type="PANTHER" id="PTHR13847:SF280">
    <property type="entry name" value="D-AMINO ACID DEHYDROGENASE"/>
    <property type="match status" value="1"/>
</dbReference>
<evidence type="ECO:0000259" key="4">
    <source>
        <dbReference type="Pfam" id="PF01266"/>
    </source>
</evidence>
<evidence type="ECO:0000256" key="2">
    <source>
        <dbReference type="ARBA" id="ARBA00023002"/>
    </source>
</evidence>
<dbReference type="RefSeq" id="WP_341369097.1">
    <property type="nucleotide sequence ID" value="NZ_CP150951.2"/>
</dbReference>
<sequence length="439" mass="47064">MPGVAKGPMPENADVVVIGGGIIGVMTAWALAKKRQKVVLVEKGQVGAEQSTRNWGWIRAQGRDRAELPIMCEAAAMWRQLNREIGEDIGLRQTGVAYLARKPADIARYEKWLPHAKEAGIDTKLLSAAETQKLLPGAATHWQGALWTASDMRAEPALAVPALARAAVRDGVIICENCAARVLDIAAGRISGVITEAGPIKTTAVVVAGGAWSALFLRRHGVHIPQLSVRASVAATEPLPLVFEGAASDGKLAFRRRQDGGYTLAPPGFQELFIGPDAFRALGHFKDLIKADPLGTRLWPAAPRHYPDGWGTARRWSAEQISPFEKMRVLNPAPNRRKLRKLAKAFGDHFPALGGVTLRSTWAGMIDAMPDIVPVVDQAGDLPGLTIATGMSGHGFGIGPAFGQIAAQLVLGETVKHEIGRFRLSRFTEGTTLEKGPDV</sequence>
<dbReference type="SUPFAM" id="SSF51905">
    <property type="entry name" value="FAD/NAD(P)-binding domain"/>
    <property type="match status" value="1"/>
</dbReference>
<keyword evidence="3" id="KW-1133">Transmembrane helix</keyword>